<dbReference type="Gene3D" id="3.40.50.1820">
    <property type="entry name" value="alpha/beta hydrolase"/>
    <property type="match status" value="1"/>
</dbReference>
<reference evidence="2 3" key="1">
    <citation type="submission" date="2020-03" db="EMBL/GenBank/DDBJ databases">
        <title>WGS of actinomycetes isolated from Thailand.</title>
        <authorList>
            <person name="Thawai C."/>
        </authorList>
    </citation>
    <scope>NUCLEOTIDE SEQUENCE [LARGE SCALE GENOMIC DNA]</scope>
    <source>
        <strain evidence="2 3">HSS6-12</strain>
    </source>
</reference>
<comment type="caution">
    <text evidence="2">The sequence shown here is derived from an EMBL/GenBank/DDBJ whole genome shotgun (WGS) entry which is preliminary data.</text>
</comment>
<keyword evidence="3" id="KW-1185">Reference proteome</keyword>
<dbReference type="InterPro" id="IPR050471">
    <property type="entry name" value="AB_hydrolase"/>
</dbReference>
<dbReference type="Proteomes" id="UP000783871">
    <property type="component" value="Unassembled WGS sequence"/>
</dbReference>
<evidence type="ECO:0000259" key="1">
    <source>
        <dbReference type="Pfam" id="PF00561"/>
    </source>
</evidence>
<proteinExistence type="predicted"/>
<protein>
    <submittedName>
        <fullName evidence="2">Alpha/beta hydrolase</fullName>
    </submittedName>
</protein>
<dbReference type="GO" id="GO:0016787">
    <property type="term" value="F:hydrolase activity"/>
    <property type="evidence" value="ECO:0007669"/>
    <property type="project" value="UniProtKB-KW"/>
</dbReference>
<dbReference type="EMBL" id="JAATEO010000002">
    <property type="protein sequence ID" value="NJP30974.1"/>
    <property type="molecule type" value="Genomic_DNA"/>
</dbReference>
<dbReference type="SUPFAM" id="SSF53474">
    <property type="entry name" value="alpha/beta-Hydrolases"/>
    <property type="match status" value="1"/>
</dbReference>
<dbReference type="PANTHER" id="PTHR43433">
    <property type="entry name" value="HYDROLASE, ALPHA/BETA FOLD FAMILY PROTEIN"/>
    <property type="match status" value="1"/>
</dbReference>
<evidence type="ECO:0000313" key="2">
    <source>
        <dbReference type="EMBL" id="NJP30974.1"/>
    </source>
</evidence>
<organism evidence="2 3">
    <name type="scientific">Micromonospora thermarum</name>
    <dbReference type="NCBI Taxonomy" id="2720024"/>
    <lineage>
        <taxon>Bacteria</taxon>
        <taxon>Bacillati</taxon>
        <taxon>Actinomycetota</taxon>
        <taxon>Actinomycetes</taxon>
        <taxon>Micromonosporales</taxon>
        <taxon>Micromonosporaceae</taxon>
        <taxon>Micromonospora</taxon>
    </lineage>
</organism>
<dbReference type="Pfam" id="PF00561">
    <property type="entry name" value="Abhydrolase_1"/>
    <property type="match status" value="1"/>
</dbReference>
<accession>A0ABX0Z1U8</accession>
<sequence length="317" mass="34694">MGRAGEPGTEFAYRADNKRLAFEVSGAPDGHPVFLMHGTPGSRRGPKPRGIVLYRLGVKLITYDRPGYGGSDRVEGRDVADAARDVEVIADHLELPRFAVAGRSGGGPHALACAADPALRHRVTRVAALVGFAPSDAPELDWFAGMNDDNVNGFGAGRSDTSAVVEEIRRRAQRASEDPRRLLEDLMAQMTIADRRAVRDPALRRMLADTFEDALRAGPYGWIDDVLALRRDWKFDLGLIDTSTTRVKLWHGAEDTFAPVGHTHWLASRIPGAELEVQAHAAHFDAMEELPRILRWLTADDDAAVSRDLLIGARPGQ</sequence>
<feature type="domain" description="AB hydrolase-1" evidence="1">
    <location>
        <begin position="32"/>
        <end position="289"/>
    </location>
</feature>
<evidence type="ECO:0000313" key="3">
    <source>
        <dbReference type="Proteomes" id="UP000783871"/>
    </source>
</evidence>
<keyword evidence="2" id="KW-0378">Hydrolase</keyword>
<dbReference type="RefSeq" id="WP_167999385.1">
    <property type="nucleotide sequence ID" value="NZ_JAATEO010000002.1"/>
</dbReference>
<dbReference type="PANTHER" id="PTHR43433:SF10">
    <property type="entry name" value="AB HYDROLASE-1 DOMAIN-CONTAINING PROTEIN"/>
    <property type="match status" value="1"/>
</dbReference>
<gene>
    <name evidence="2" type="ORF">HCJ94_02965</name>
</gene>
<dbReference type="InterPro" id="IPR029058">
    <property type="entry name" value="AB_hydrolase_fold"/>
</dbReference>
<dbReference type="InterPro" id="IPR000073">
    <property type="entry name" value="AB_hydrolase_1"/>
</dbReference>
<name>A0ABX0Z1U8_9ACTN</name>